<dbReference type="AlphaFoldDB" id="A0A7K4MRK8"/>
<proteinExistence type="predicted"/>
<name>A0A7K4MRK8_9ARCH</name>
<reference evidence="1" key="2">
    <citation type="submission" date="2020-06" db="EMBL/GenBank/DDBJ databases">
        <authorList>
            <person name="Wang Y."/>
        </authorList>
    </citation>
    <scope>NUCLEOTIDE SEQUENCE</scope>
    <source>
        <strain evidence="2">D1b</strain>
        <strain evidence="1">L15b</strain>
    </source>
</reference>
<comment type="caution">
    <text evidence="1">The sequence shown here is derived from an EMBL/GenBank/DDBJ whole genome shotgun (WGS) entry which is preliminary data.</text>
</comment>
<evidence type="ECO:0000313" key="1">
    <source>
        <dbReference type="EMBL" id="NWJ43526.1"/>
    </source>
</evidence>
<reference evidence="3 4" key="1">
    <citation type="journal article" date="2019" name="Environ. Microbiol.">
        <title>Genomics insights into ecotype formation of ammonia-oxidizing archaea in the deep ocean.</title>
        <authorList>
            <person name="Wang Y."/>
            <person name="Huang J.M."/>
            <person name="Cui G.J."/>
            <person name="Nunoura T."/>
            <person name="Takaki Y."/>
            <person name="Li W.L."/>
            <person name="Li J."/>
            <person name="Gao Z.M."/>
            <person name="Takai K."/>
            <person name="Zhang A.Q."/>
            <person name="Stepanauskas R."/>
        </authorList>
    </citation>
    <scope>NUCLEOTIDE SEQUENCE [LARGE SCALE GENOMIC DNA]</scope>
    <source>
        <strain evidence="2 4">D1b</strain>
        <strain evidence="1 3">L15b</strain>
    </source>
</reference>
<dbReference type="Proteomes" id="UP000523105">
    <property type="component" value="Unassembled WGS sequence"/>
</dbReference>
<evidence type="ECO:0000313" key="3">
    <source>
        <dbReference type="Proteomes" id="UP000523105"/>
    </source>
</evidence>
<dbReference type="EMBL" id="JACASZ010000006">
    <property type="protein sequence ID" value="NWJ77071.1"/>
    <property type="molecule type" value="Genomic_DNA"/>
</dbReference>
<sequence>MNDKEKIEKVSKLFGELESMMRIRNREIRIKPTYDPTEEYSFTVYLALIDKIKKILEK</sequence>
<dbReference type="EMBL" id="JACASV010000030">
    <property type="protein sequence ID" value="NWJ43526.1"/>
    <property type="molecule type" value="Genomic_DNA"/>
</dbReference>
<organism evidence="1 3">
    <name type="scientific">Marine Group I thaumarchaeote</name>
    <dbReference type="NCBI Taxonomy" id="2511932"/>
    <lineage>
        <taxon>Archaea</taxon>
        <taxon>Nitrososphaerota</taxon>
        <taxon>Marine Group I</taxon>
    </lineage>
</organism>
<evidence type="ECO:0000313" key="2">
    <source>
        <dbReference type="EMBL" id="NWJ77071.1"/>
    </source>
</evidence>
<accession>A0A7K4MRK8</accession>
<gene>
    <name evidence="1" type="ORF">HX837_04895</name>
    <name evidence="2" type="ORF">HX865_00955</name>
</gene>
<dbReference type="Proteomes" id="UP000527815">
    <property type="component" value="Unassembled WGS sequence"/>
</dbReference>
<protein>
    <submittedName>
        <fullName evidence="1">Uncharacterized protein</fullName>
    </submittedName>
</protein>
<evidence type="ECO:0000313" key="4">
    <source>
        <dbReference type="Proteomes" id="UP000527815"/>
    </source>
</evidence>